<evidence type="ECO:0000313" key="4">
    <source>
        <dbReference type="Proteomes" id="UP001596044"/>
    </source>
</evidence>
<dbReference type="RefSeq" id="WP_270884399.1">
    <property type="nucleotide sequence ID" value="NZ_JAQFVF010000069.1"/>
</dbReference>
<keyword evidence="4" id="KW-1185">Reference proteome</keyword>
<dbReference type="InterPro" id="IPR001119">
    <property type="entry name" value="SLH_dom"/>
</dbReference>
<feature type="compositionally biased region" description="Low complexity" evidence="1">
    <location>
        <begin position="761"/>
        <end position="776"/>
    </location>
</feature>
<feature type="domain" description="SLH" evidence="2">
    <location>
        <begin position="1937"/>
        <end position="2003"/>
    </location>
</feature>
<dbReference type="PANTHER" id="PTHR43308">
    <property type="entry name" value="OUTER MEMBRANE PROTEIN ALPHA-RELATED"/>
    <property type="match status" value="1"/>
</dbReference>
<evidence type="ECO:0000259" key="2">
    <source>
        <dbReference type="PROSITE" id="PS51272"/>
    </source>
</evidence>
<feature type="domain" description="SLH" evidence="2">
    <location>
        <begin position="2073"/>
        <end position="2129"/>
    </location>
</feature>
<dbReference type="Gene3D" id="2.60.40.10">
    <property type="entry name" value="Immunoglobulins"/>
    <property type="match status" value="1"/>
</dbReference>
<organism evidence="3 4">
    <name type="scientific">Paenibacillus aestuarii</name>
    <dbReference type="NCBI Taxonomy" id="516965"/>
    <lineage>
        <taxon>Bacteria</taxon>
        <taxon>Bacillati</taxon>
        <taxon>Bacillota</taxon>
        <taxon>Bacilli</taxon>
        <taxon>Bacillales</taxon>
        <taxon>Paenibacillaceae</taxon>
        <taxon>Paenibacillus</taxon>
    </lineage>
</organism>
<comment type="caution">
    <text evidence="3">The sequence shown here is derived from an EMBL/GenBank/DDBJ whole genome shotgun (WGS) entry which is preliminary data.</text>
</comment>
<reference evidence="4" key="1">
    <citation type="journal article" date="2019" name="Int. J. Syst. Evol. Microbiol.">
        <title>The Global Catalogue of Microorganisms (GCM) 10K type strain sequencing project: providing services to taxonomists for standard genome sequencing and annotation.</title>
        <authorList>
            <consortium name="The Broad Institute Genomics Platform"/>
            <consortium name="The Broad Institute Genome Sequencing Center for Infectious Disease"/>
            <person name="Wu L."/>
            <person name="Ma J."/>
        </authorList>
    </citation>
    <scope>NUCLEOTIDE SEQUENCE [LARGE SCALE GENOMIC DNA]</scope>
    <source>
        <strain evidence="4">KACC 11904</strain>
    </source>
</reference>
<name>A0ABW0KCK9_9BACL</name>
<protein>
    <submittedName>
        <fullName evidence="3">S-layer homology domain-containing protein</fullName>
    </submittedName>
</protein>
<accession>A0ABW0KCK9</accession>
<proteinExistence type="predicted"/>
<evidence type="ECO:0000256" key="1">
    <source>
        <dbReference type="SAM" id="MobiDB-lite"/>
    </source>
</evidence>
<dbReference type="InterPro" id="IPR051465">
    <property type="entry name" value="Cell_Envelope_Struct_Comp"/>
</dbReference>
<evidence type="ECO:0000313" key="3">
    <source>
        <dbReference type="EMBL" id="MFC5451009.1"/>
    </source>
</evidence>
<dbReference type="Proteomes" id="UP001596044">
    <property type="component" value="Unassembled WGS sequence"/>
</dbReference>
<feature type="domain" description="SLH" evidence="2">
    <location>
        <begin position="2005"/>
        <end position="2071"/>
    </location>
</feature>
<feature type="region of interest" description="Disordered" evidence="1">
    <location>
        <begin position="750"/>
        <end position="783"/>
    </location>
</feature>
<dbReference type="Pfam" id="PF00395">
    <property type="entry name" value="SLH"/>
    <property type="match status" value="1"/>
</dbReference>
<sequence>MINSWRKISYILLVFVLLFPAGSGLALAVQAELTPLTVANSFMEVSVDQQTGRFSVNTKVGSPLRAGDDNKPLLFRDKLPETSFTTFRINGKDVIFGNNYGFLGMNGSFTAAPANQGLTNKSVWNVEGLDITQTLTLIDDPTNPNAGNMKISYKVKNTTQQAQSVGSRILLDTMLGAQDASPISIAGGGEYIRNEKLIKGQMPYYWSATDNPINPKVMSYGFMQGWGNKAPDQMIIAHWDGISQTKWDYTVNPLLDFTSKLNAYGSADSAVALYWDPSSIAPGGEAEFETYYGLGNFFTSKKEATYRLEVGAPKQLTLTDDRNGYKEEQFEIRVDIDNALDRSVAMDGVNVTLGLPAELELAAGETITKPAGSMKIGETRTVVWKVKPKPQLAYKAAPYQVIAQAAGGEESIQASFVVLPALTGEIPSMQLMEAFPKKLYTQDDRPSLTLQGSGFELLKGSSGWNVQLIRDRDQASVAVPSSDVSVQDDKQIKVLLNLTNELWKQHKVEVGSYTVRLTAGGKTFEKKIEFTNDKTYKSKDYGILLVVGDHMNENESQTYSLVPVKSEAELADLKMQYERSGGNQALLLEFRGSIRAQTGEQGKVVYEIDRGGTINSIIRHDTTDMLTAIFGDASQKITVQKSARDSAHDADYINIKGNGALSIPNFKFAYGPFGIEMLDGHKYVLEETDDSSLAKEEPQEQERIEIDWDVLKGLSVVQRLAWFQLSINKAVIGTESVSFSGRLALDFEPGPAKAKDGEGDGSNSNNNQNDQDTSENLNEGEDDGASSVLVSVDLDEAKFGIRQTPDAFGPAGKFGFLGLRAEGEAALPKNLFQGLDLGADGIVRVDTFAKKYEIEANVQFKVVEVNGMLTLRLTDTNFPIVDNFRFVVGGEPGIPLIPVAPVAYITKGGGGFYNVYDTLMGNYNFLPPLKLEVIGGLSVGKVFKADDATIGLSMRGVEFSGAFEVLGIPIFEEIYGSLLLKDSMTQFGVELKAGAKINLKNIITGEVYAVFRYDPEAHGKLGPVYLAGGGNVQLRLPRGLVLASAEGVISTEKIAGTVEFIGIPWGFAYEWGDKTPEIKIGKHASLLKARSMEVTAASAEQAPTDQTNQKAEGFIEQTYYDEAGSVTGTMSFGTNMSTLATSGPRSNLPQTKSRMLRAASPNVYTIPVPAQQEMALVEVKYTGDPTQLQVQDPDGQIYPLVQGENYDIQQVAADESASGEIEQSVLISMKQPKAGNWSLTSDRELEWTLEQVTVPPALSNVDVQQTSANQLTVNWQGDHTSDEKVALFLASNNVNDPGTLLAKDIHVADGTAQITLPDTTPSGTYYVKAVLSTASGSTNLSSKYSGQSVAIVNPYQPASPSAVNLAPAGNGLFHLSWKESQPVDGYTVQVLDEQGSAIPSLGVIEIAGDTTNANIGGTVNNEAGEKVGMLPGTAYKASIGAYKLVNGAKVYSEPVVTAAMVLPQPQPANVELTVLKSSNEPVTNTYSQNGKTTYLVNESSFQLRMHADQAVTSELLVNNAKVGTRSGGEWTQTIPLIEGENVIQLLSTNSSGDRTMTSVSVTSDTTAPDLKVESARIVSDQPNVLVKGVAEPGSSVTVNAEPAPVQAGGGFEASLPMEGLLSKAIVIVAKDAAGNESVLNTDAVNGTVSELSGVKLRPVGGLPANGELEMPAGSEQIFELVGTDKDGKSFVMDPGSVSWSVLYGDTNGSISEQGRVHAAYEGQMVIKASYSVTGDFAFEDTFIVNVGKPAGAPDSPPINYDDWYVAPGNNTPGGSEDSQQQTGGQVDHTLQNILKRLIEQEQDVDFITSAELTTNQESIVKIRDRAVLRIPAQPLQARVGLGVGAVRSPQKYEYGGLKVIGDIYEFKFDPPTTLQKPAELTIRFNLEELPDPNRAAIYWYNEQMKRWEYVGGRLDLIAGTITAQLPHFSKFALLYNADLPLFADMHDRWSQDQVYRLASIGAVNGVQSGDALAFEPERAITRQEFAKISVGVAAAASVAATGELSADFADRDEVAAWAKPYLASAINHGWLGGTERDGQLHLDPTVPITRAEAIAIIGRMLEGQSAGESSGASLAFSDEADVPKWAMPYVDKLVKLGVISGYPDGTLRPEAKISREEAAAIISRMLDVR</sequence>
<dbReference type="InterPro" id="IPR013783">
    <property type="entry name" value="Ig-like_fold"/>
</dbReference>
<dbReference type="InterPro" id="IPR036116">
    <property type="entry name" value="FN3_sf"/>
</dbReference>
<gene>
    <name evidence="3" type="ORF">ACFPOG_22490</name>
</gene>
<dbReference type="EMBL" id="JBHSMJ010000031">
    <property type="protein sequence ID" value="MFC5451009.1"/>
    <property type="molecule type" value="Genomic_DNA"/>
</dbReference>
<dbReference type="SUPFAM" id="SSF49265">
    <property type="entry name" value="Fibronectin type III"/>
    <property type="match status" value="1"/>
</dbReference>
<dbReference type="PROSITE" id="PS51272">
    <property type="entry name" value="SLH"/>
    <property type="match status" value="3"/>
</dbReference>